<dbReference type="Pfam" id="PF00743">
    <property type="entry name" value="FMO-like"/>
    <property type="match status" value="1"/>
</dbReference>
<dbReference type="InterPro" id="IPR050775">
    <property type="entry name" value="FAD-binding_Monooxygenases"/>
</dbReference>
<comment type="caution">
    <text evidence="5">The sequence shown here is derived from an EMBL/GenBank/DDBJ whole genome shotgun (WGS) entry which is preliminary data.</text>
</comment>
<protein>
    <submittedName>
        <fullName evidence="5">TrkA</fullName>
    </submittedName>
</protein>
<dbReference type="GO" id="GO:0004499">
    <property type="term" value="F:N,N-dimethylaniline monooxygenase activity"/>
    <property type="evidence" value="ECO:0007669"/>
    <property type="project" value="InterPro"/>
</dbReference>
<dbReference type="PANTHER" id="PTHR43098:SF5">
    <property type="entry name" value="DUAL-FUNCTIONAL MONOOXYGENASE_METHYLTRANSFERASE PSOF"/>
    <property type="match status" value="1"/>
</dbReference>
<keyword evidence="2" id="KW-0274">FAD</keyword>
<organism evidence="5 6">
    <name type="scientific">Aspergillus parasiticus (strain ATCC 56775 / NRRL 5862 / SRRC 143 / SU-1)</name>
    <dbReference type="NCBI Taxonomy" id="1403190"/>
    <lineage>
        <taxon>Eukaryota</taxon>
        <taxon>Fungi</taxon>
        <taxon>Dikarya</taxon>
        <taxon>Ascomycota</taxon>
        <taxon>Pezizomycotina</taxon>
        <taxon>Eurotiomycetes</taxon>
        <taxon>Eurotiomycetidae</taxon>
        <taxon>Eurotiales</taxon>
        <taxon>Aspergillaceae</taxon>
        <taxon>Aspergillus</taxon>
        <taxon>Aspergillus subgen. Circumdati</taxon>
    </lineage>
</organism>
<dbReference type="SUPFAM" id="SSF51905">
    <property type="entry name" value="FAD/NAD(P)-binding domain"/>
    <property type="match status" value="2"/>
</dbReference>
<dbReference type="AlphaFoldDB" id="A0A0F0I2M3"/>
<sequence>MAQEHHLDALVVGAGFSGIYTLYSLVKEGLNVKAIDTASDVGGTWYWNRYPGALSDTWSHLYRFLFDHELLQTYPWKRWYLTQPEIMQYLRDVVERYDLRKHMQFNTKMQRAEWNDETKIWKVQCETGDVFHVRYLFTALGLLVKANYPDIPGMDTFKGEINHTSAWSPDVELENKRVGVIGVGSSGVQVVTAIADKVKSLHVFIRRPQYTVPSGNRDVTPEERALVNKNYPALIADARTSVFAMGTTEPKRTFLSLSPEDREELLEQQWKIGNGFQFMFGGFSDIATNKAANEEVCRFLRKKIAGIVKDPQKRDVLTPNELYGRRPLCDDGFYEKFNKENVFAVDIKKNPITEVTPNGICTADGTTHELDVIIFATGFDAVDGTYAMVDIRGRDGKNLYDLWKPSGPSTYVGMSVHGFPNLLLVNGPHMAFANIPTSGETNTEFIMDLARRAEEISKQTGRQCEIEALEEAERAWTARSRSSIAGTMFEKVPSWILGNNITGKAEGVSFYFGGLGTFRAYLAEIKAKGFEGFKSPLGPSNRETRL</sequence>
<keyword evidence="3" id="KW-0521">NADP</keyword>
<evidence type="ECO:0000256" key="4">
    <source>
        <dbReference type="ARBA" id="ARBA00023002"/>
    </source>
</evidence>
<evidence type="ECO:0000256" key="1">
    <source>
        <dbReference type="ARBA" id="ARBA00022630"/>
    </source>
</evidence>
<evidence type="ECO:0000256" key="3">
    <source>
        <dbReference type="ARBA" id="ARBA00022857"/>
    </source>
</evidence>
<keyword evidence="1" id="KW-0285">Flavoprotein</keyword>
<reference evidence="5 6" key="1">
    <citation type="submission" date="2015-02" db="EMBL/GenBank/DDBJ databases">
        <title>Draft genome sequence of Aspergillus parasiticus SU-1.</title>
        <authorList>
            <person name="Yu J."/>
            <person name="Fedorova N."/>
            <person name="Yin Y."/>
            <person name="Losada L."/>
            <person name="Zafar N."/>
            <person name="Taujale R."/>
            <person name="Ehrlich K.C."/>
            <person name="Bhatnagar D."/>
            <person name="Cleveland T.E."/>
            <person name="Bennett J.W."/>
            <person name="Nierman W.C."/>
        </authorList>
    </citation>
    <scope>NUCLEOTIDE SEQUENCE [LARGE SCALE GENOMIC DNA]</scope>
    <source>
        <strain evidence="6">ATCC 56775 / NRRL 5862 / SRRC 143 / SU-1</strain>
    </source>
</reference>
<accession>A0A0F0I2M3</accession>
<dbReference type="PANTHER" id="PTHR43098">
    <property type="entry name" value="L-ORNITHINE N(5)-MONOOXYGENASE-RELATED"/>
    <property type="match status" value="1"/>
</dbReference>
<keyword evidence="4" id="KW-0560">Oxidoreductase</keyword>
<proteinExistence type="predicted"/>
<dbReference type="InterPro" id="IPR036188">
    <property type="entry name" value="FAD/NAD-bd_sf"/>
</dbReference>
<gene>
    <name evidence="5" type="ORF">P875_00042358</name>
</gene>
<dbReference type="InterPro" id="IPR020946">
    <property type="entry name" value="Flavin_mOase-like"/>
</dbReference>
<evidence type="ECO:0000256" key="2">
    <source>
        <dbReference type="ARBA" id="ARBA00022827"/>
    </source>
</evidence>
<evidence type="ECO:0000313" key="5">
    <source>
        <dbReference type="EMBL" id="KJK61411.1"/>
    </source>
</evidence>
<dbReference type="Proteomes" id="UP000033540">
    <property type="component" value="Unassembled WGS sequence"/>
</dbReference>
<dbReference type="EMBL" id="JZEE01000675">
    <property type="protein sequence ID" value="KJK61411.1"/>
    <property type="molecule type" value="Genomic_DNA"/>
</dbReference>
<dbReference type="GO" id="GO:0050661">
    <property type="term" value="F:NADP binding"/>
    <property type="evidence" value="ECO:0007669"/>
    <property type="project" value="InterPro"/>
</dbReference>
<dbReference type="OrthoDB" id="66881at2759"/>
<evidence type="ECO:0000313" key="6">
    <source>
        <dbReference type="Proteomes" id="UP000033540"/>
    </source>
</evidence>
<name>A0A0F0I2M3_ASPPU</name>
<dbReference type="Gene3D" id="3.50.50.60">
    <property type="entry name" value="FAD/NAD(P)-binding domain"/>
    <property type="match status" value="2"/>
</dbReference>
<dbReference type="GO" id="GO:0050660">
    <property type="term" value="F:flavin adenine dinucleotide binding"/>
    <property type="evidence" value="ECO:0007669"/>
    <property type="project" value="InterPro"/>
</dbReference>